<feature type="compositionally biased region" description="Low complexity" evidence="1">
    <location>
        <begin position="597"/>
        <end position="614"/>
    </location>
</feature>
<dbReference type="EMBL" id="JAPZBO010000010">
    <property type="protein sequence ID" value="KAJ5299712.1"/>
    <property type="molecule type" value="Genomic_DNA"/>
</dbReference>
<organism evidence="2 3">
    <name type="scientific">Penicillium atrosanguineum</name>
    <dbReference type="NCBI Taxonomy" id="1132637"/>
    <lineage>
        <taxon>Eukaryota</taxon>
        <taxon>Fungi</taxon>
        <taxon>Dikarya</taxon>
        <taxon>Ascomycota</taxon>
        <taxon>Pezizomycotina</taxon>
        <taxon>Eurotiomycetes</taxon>
        <taxon>Eurotiomycetidae</taxon>
        <taxon>Eurotiales</taxon>
        <taxon>Aspergillaceae</taxon>
        <taxon>Penicillium</taxon>
    </lineage>
</organism>
<feature type="compositionally biased region" description="Polar residues" evidence="1">
    <location>
        <begin position="514"/>
        <end position="530"/>
    </location>
</feature>
<gene>
    <name evidence="2" type="ORF">N7476_011269</name>
</gene>
<feature type="compositionally biased region" description="Basic and acidic residues" evidence="1">
    <location>
        <begin position="472"/>
        <end position="481"/>
    </location>
</feature>
<protein>
    <submittedName>
        <fullName evidence="2">Myb-like DNA-binding protein</fullName>
    </submittedName>
</protein>
<feature type="compositionally biased region" description="Low complexity" evidence="1">
    <location>
        <begin position="737"/>
        <end position="762"/>
    </location>
</feature>
<evidence type="ECO:0000313" key="2">
    <source>
        <dbReference type="EMBL" id="KAJ5299712.1"/>
    </source>
</evidence>
<name>A0A9W9PM89_9EURO</name>
<feature type="compositionally biased region" description="Polar residues" evidence="1">
    <location>
        <begin position="429"/>
        <end position="445"/>
    </location>
</feature>
<feature type="compositionally biased region" description="Polar residues" evidence="1">
    <location>
        <begin position="723"/>
        <end position="736"/>
    </location>
</feature>
<evidence type="ECO:0000313" key="3">
    <source>
        <dbReference type="Proteomes" id="UP001147746"/>
    </source>
</evidence>
<feature type="compositionally biased region" description="Basic and acidic residues" evidence="1">
    <location>
        <begin position="707"/>
        <end position="716"/>
    </location>
</feature>
<sequence>MARAAVPRATPPRRVTRSQSRELDDTSGIVYGKAAAIHDSNNAKASSSRLSMVAEETPASKYSTSVVPESPGNPEGNSNISGTTFLPQDSSLEDDETDPIVIVDELSDLQSAATRLMDLFVSDASDPRNIVEAAKRLTDPRNTQSKRLKPATNKLINAMKGFSRQAFIDVAEIKQLIPSVQPEETIHPWSPSPILHQANCARLALDVLLATLGSQSPRRAIERLESQFPAPFMDAIVKKSQSKPIGASTAEKQTFELALEIRTQYFILELERRQNEKDFDPRAILNGVFYDELALEDVDSKLEPGFLRGFNLADTFEDENGCLPDRFQDDVIDRMGELEYDLLAHEDSPQIQELKRTSWTRFVQRTARFIHTRNKEIKSDLLQQPKLDEVHDLLMKEIERLENGTPENPNPRESAVPASVEHLVHKSPVQPNRQSPRETSTTASPERTRQPLGESNLPYSSPVSQPAKKSHKNSERRESAKISRMLTSSLDSLAKRKETSLHNQDLSHLESQHTSRLSTTSEHTSSQLPVSRTRDEIPPSPEPASSQPRYPRRESVASDDQDLNFRNDDETLNLDTLENEAEATASPVMRRTKPRDLFFSSSSGGQLQGSQDQDAPPQSNEYIWNSLTQTQTQPQAQQAQPQPQPRAFIDRQADATRISWTESVDGNPESAQRRRDEFTAPTNIGTRKRPRVDSDDDSDNDGDFFVNDDRTIDPASRRAQKPEQAQTVRRNSSNLSADAQLQQGLNAAGQTQPPASTPPSSQVDTTQAMMNEARHREQTAQSSIIGKPAKKRPRKRWTPAEEDKLMWYIETTGTSWHIPWAEIKSKDSCAPNPLWVDLSQPDIKDKARNIRHRYIREGREHELHDNWKAVTIDSAVRKKFPIREGW</sequence>
<feature type="compositionally biased region" description="Basic and acidic residues" evidence="1">
    <location>
        <begin position="500"/>
        <end position="513"/>
    </location>
</feature>
<accession>A0A9W9PM89</accession>
<keyword evidence="3" id="KW-1185">Reference proteome</keyword>
<feature type="region of interest" description="Disordered" evidence="1">
    <location>
        <begin position="426"/>
        <end position="484"/>
    </location>
</feature>
<dbReference type="AlphaFoldDB" id="A0A9W9PM89"/>
<feature type="compositionally biased region" description="Basic residues" evidence="1">
    <location>
        <begin position="788"/>
        <end position="797"/>
    </location>
</feature>
<feature type="region of interest" description="Disordered" evidence="1">
    <location>
        <begin position="659"/>
        <end position="798"/>
    </location>
</feature>
<keyword evidence="2" id="KW-0238">DNA-binding</keyword>
<reference evidence="2" key="2">
    <citation type="journal article" date="2023" name="IMA Fungus">
        <title>Comparative genomic study of the Penicillium genus elucidates a diverse pangenome and 15 lateral gene transfer events.</title>
        <authorList>
            <person name="Petersen C."/>
            <person name="Sorensen T."/>
            <person name="Nielsen M.R."/>
            <person name="Sondergaard T.E."/>
            <person name="Sorensen J.L."/>
            <person name="Fitzpatrick D.A."/>
            <person name="Frisvad J.C."/>
            <person name="Nielsen K.L."/>
        </authorList>
    </citation>
    <scope>NUCLEOTIDE SEQUENCE</scope>
    <source>
        <strain evidence="2">IBT 21472</strain>
    </source>
</reference>
<dbReference type="GO" id="GO:0003677">
    <property type="term" value="F:DNA binding"/>
    <property type="evidence" value="ECO:0007669"/>
    <property type="project" value="UniProtKB-KW"/>
</dbReference>
<dbReference type="Proteomes" id="UP001147746">
    <property type="component" value="Unassembled WGS sequence"/>
</dbReference>
<evidence type="ECO:0000256" key="1">
    <source>
        <dbReference type="SAM" id="MobiDB-lite"/>
    </source>
</evidence>
<feature type="compositionally biased region" description="Polar residues" evidence="1">
    <location>
        <begin position="40"/>
        <end position="50"/>
    </location>
</feature>
<feature type="region of interest" description="Disordered" evidence="1">
    <location>
        <begin position="500"/>
        <end position="567"/>
    </location>
</feature>
<feature type="region of interest" description="Disordered" evidence="1">
    <location>
        <begin position="1"/>
        <end position="27"/>
    </location>
</feature>
<proteinExistence type="predicted"/>
<feature type="region of interest" description="Disordered" evidence="1">
    <location>
        <begin position="40"/>
        <end position="83"/>
    </location>
</feature>
<reference evidence="2" key="1">
    <citation type="submission" date="2022-12" db="EMBL/GenBank/DDBJ databases">
        <authorList>
            <person name="Petersen C."/>
        </authorList>
    </citation>
    <scope>NUCLEOTIDE SEQUENCE</scope>
    <source>
        <strain evidence="2">IBT 21472</strain>
    </source>
</reference>
<comment type="caution">
    <text evidence="2">The sequence shown here is derived from an EMBL/GenBank/DDBJ whole genome shotgun (WGS) entry which is preliminary data.</text>
</comment>
<feature type="region of interest" description="Disordered" evidence="1">
    <location>
        <begin position="579"/>
        <end position="620"/>
    </location>
</feature>